<organism evidence="2 3">
    <name type="scientific">Penicillium patulum</name>
    <name type="common">Penicillium griseofulvum</name>
    <dbReference type="NCBI Taxonomy" id="5078"/>
    <lineage>
        <taxon>Eukaryota</taxon>
        <taxon>Fungi</taxon>
        <taxon>Dikarya</taxon>
        <taxon>Ascomycota</taxon>
        <taxon>Pezizomycotina</taxon>
        <taxon>Eurotiomycetes</taxon>
        <taxon>Eurotiomycetidae</taxon>
        <taxon>Eurotiales</taxon>
        <taxon>Aspergillaceae</taxon>
        <taxon>Penicillium</taxon>
    </lineage>
</organism>
<dbReference type="Proteomes" id="UP000070168">
    <property type="component" value="Unassembled WGS sequence"/>
</dbReference>
<comment type="caution">
    <text evidence="2">The sequence shown here is derived from an EMBL/GenBank/DDBJ whole genome shotgun (WGS) entry which is preliminary data.</text>
</comment>
<reference evidence="2 3" key="1">
    <citation type="journal article" date="2016" name="BMC Genomics">
        <title>Genome sequencing and secondary metabolism of the postharvest pathogen Penicillium griseofulvum.</title>
        <authorList>
            <person name="Banani H."/>
            <person name="Marcet-Houben M."/>
            <person name="Ballester A.R."/>
            <person name="Abbruscato P."/>
            <person name="Gonzalez-Candelas L."/>
            <person name="Gabaldon T."/>
            <person name="Spadaro D."/>
        </authorList>
    </citation>
    <scope>NUCLEOTIDE SEQUENCE [LARGE SCALE GENOMIC DNA]</scope>
    <source>
        <strain evidence="2 3">PG3</strain>
    </source>
</reference>
<keyword evidence="3" id="KW-1185">Reference proteome</keyword>
<dbReference type="AlphaFoldDB" id="A0A135LC92"/>
<feature type="region of interest" description="Disordered" evidence="1">
    <location>
        <begin position="1"/>
        <end position="20"/>
    </location>
</feature>
<dbReference type="GeneID" id="63708455"/>
<evidence type="ECO:0000313" key="3">
    <source>
        <dbReference type="Proteomes" id="UP000070168"/>
    </source>
</evidence>
<gene>
    <name evidence="2" type="ORF">PGRI_054420</name>
</gene>
<accession>A0A135LC92</accession>
<evidence type="ECO:0000256" key="1">
    <source>
        <dbReference type="SAM" id="MobiDB-lite"/>
    </source>
</evidence>
<dbReference type="RefSeq" id="XP_040645122.1">
    <property type="nucleotide sequence ID" value="XM_040793155.1"/>
</dbReference>
<evidence type="ECO:0000313" key="2">
    <source>
        <dbReference type="EMBL" id="KXG46586.1"/>
    </source>
</evidence>
<name>A0A135LC92_PENPA</name>
<sequence length="149" mass="16063">MMGMRKIRRHSADESQRTSVLAGNEDSVDVSDTGVNLRILVVVAVAGGLFVAKAGELMSRCHGLAPVVELALSVAVEKQDGPIRYQEVIVATQNRDAVEVGVDVEVETAVEAAARDLGRRDQACSSNLKGVRNSHEVIPAWDFELIAPW</sequence>
<protein>
    <submittedName>
        <fullName evidence="2">Uncharacterized protein</fullName>
    </submittedName>
</protein>
<dbReference type="EMBL" id="LHQR01000069">
    <property type="protein sequence ID" value="KXG46586.1"/>
    <property type="molecule type" value="Genomic_DNA"/>
</dbReference>
<proteinExistence type="predicted"/>